<dbReference type="OrthoDB" id="2414946at2759"/>
<reference evidence="1" key="1">
    <citation type="submission" date="2021-06" db="EMBL/GenBank/DDBJ databases">
        <authorList>
            <person name="Kallberg Y."/>
            <person name="Tangrot J."/>
            <person name="Rosling A."/>
        </authorList>
    </citation>
    <scope>NUCLEOTIDE SEQUENCE</scope>
    <source>
        <strain evidence="1">UK204</strain>
    </source>
</reference>
<keyword evidence="2" id="KW-1185">Reference proteome</keyword>
<evidence type="ECO:0000313" key="2">
    <source>
        <dbReference type="Proteomes" id="UP000789570"/>
    </source>
</evidence>
<evidence type="ECO:0000313" key="1">
    <source>
        <dbReference type="EMBL" id="CAG8627618.1"/>
    </source>
</evidence>
<sequence>MSWVMRRIRLCKVVIAKREDNKESEKESLTKHPEKYSHEDDFPFCDAKCQFYECFCTLPHRHTQLHDIKHRNMIPNQFSCSGNVQVLKKQQEFAKCDTNVPRKHSQGSSNAQIKSFYGHVKIQIREKLPLSYCFVLDRSESMSSNDMKPSPWTFIFKEMKANNNNRLSIPIYGNTSSTQENQNQFSPPLRNSISLILFDHNVIVPLENRNLTESGALLKQWWWKEFRSPNGFNLFLF</sequence>
<dbReference type="Proteomes" id="UP000789570">
    <property type="component" value="Unassembled WGS sequence"/>
</dbReference>
<dbReference type="AlphaFoldDB" id="A0A9N9GR47"/>
<comment type="caution">
    <text evidence="1">The sequence shown here is derived from an EMBL/GenBank/DDBJ whole genome shotgun (WGS) entry which is preliminary data.</text>
</comment>
<organism evidence="1 2">
    <name type="scientific">Funneliformis caledonium</name>
    <dbReference type="NCBI Taxonomy" id="1117310"/>
    <lineage>
        <taxon>Eukaryota</taxon>
        <taxon>Fungi</taxon>
        <taxon>Fungi incertae sedis</taxon>
        <taxon>Mucoromycota</taxon>
        <taxon>Glomeromycotina</taxon>
        <taxon>Glomeromycetes</taxon>
        <taxon>Glomerales</taxon>
        <taxon>Glomeraceae</taxon>
        <taxon>Funneliformis</taxon>
    </lineage>
</organism>
<protein>
    <submittedName>
        <fullName evidence="1">5824_t:CDS:1</fullName>
    </submittedName>
</protein>
<gene>
    <name evidence="1" type="ORF">FCALED_LOCUS9890</name>
</gene>
<proteinExistence type="predicted"/>
<name>A0A9N9GR47_9GLOM</name>
<dbReference type="EMBL" id="CAJVPQ010003421">
    <property type="protein sequence ID" value="CAG8627618.1"/>
    <property type="molecule type" value="Genomic_DNA"/>
</dbReference>
<accession>A0A9N9GR47</accession>